<protein>
    <recommendedName>
        <fullName evidence="5">Carboxylic ester hydrolase</fullName>
        <ecNumber evidence="5">3.1.1.-</ecNumber>
    </recommendedName>
</protein>
<evidence type="ECO:0000256" key="4">
    <source>
        <dbReference type="ARBA" id="ARBA00023180"/>
    </source>
</evidence>
<organism evidence="8 9">
    <name type="scientific">Orchesella dallaii</name>
    <dbReference type="NCBI Taxonomy" id="48710"/>
    <lineage>
        <taxon>Eukaryota</taxon>
        <taxon>Metazoa</taxon>
        <taxon>Ecdysozoa</taxon>
        <taxon>Arthropoda</taxon>
        <taxon>Hexapoda</taxon>
        <taxon>Collembola</taxon>
        <taxon>Entomobryomorpha</taxon>
        <taxon>Entomobryoidea</taxon>
        <taxon>Orchesellidae</taxon>
        <taxon>Orchesellinae</taxon>
        <taxon>Orchesella</taxon>
    </lineage>
</organism>
<dbReference type="SUPFAM" id="SSF53474">
    <property type="entry name" value="alpha/beta-Hydrolases"/>
    <property type="match status" value="1"/>
</dbReference>
<dbReference type="InterPro" id="IPR019826">
    <property type="entry name" value="Carboxylesterase_B_AS"/>
</dbReference>
<sequence length="673" mass="76226">MSVQHFEKSSSARTDNNQKAAPAGKIQQCSPTLKLHTEHTTPTPRSENLLSSYVNVDIGALMDIRTLFNLVYSSYNRFSSSALIQNVRRNMSFGQIFFIGFLAFLMYYNDSLGQRIEGPLVKTKLGYVQGITSVSRKGRFFYEYLGIPYATPPVGDLRFEPPLPPEPWKGIRDGSAYGSKCVQIDLLLGVLGGDEDCLTLNVFTPVKFKSKGKKKLLNVIVYIHGGFFHNGGGAFWRPNYFMDEDVVLVTLNYRLNSLGFLNTGDGAIRGNMGMKDQTMALRWLKENVEVFGGDPNKITVLGESAGGCAAHLHMFSKMSQGLFHNVISESGSTLHFWAVNKDPRKQALRYLNQLGCPSENKTAMVECLKSANAYDIAEIHRELLDPLREAITIFKPSVEVDIPDGNTFITEHPRDLALRGDYNRVPWIMGVNSEEGLITSAVILANKTMADKAKTDWPFFIERALWFNSSKGIAAEKIRNFYFGNNADPALVAENPFEALDNYTTMISDRGFNHDAHHGARIQSKYSPVYMYYYSYRGEWSAVNYFKEVRGAWPRLVEVAWAIAAAWVRKNILGQPLTNYGASHSDELALMFHMPWVSDVTPECNDYTMSLDLIKLWADFGRKTEPLLFRDVEWEPVKPWENTVRYLKIDSEPSMIDEPFTERVKFWDTLEED</sequence>
<gene>
    <name evidence="8" type="ORF">ODALV1_LOCUS10473</name>
</gene>
<evidence type="ECO:0000256" key="3">
    <source>
        <dbReference type="ARBA" id="ARBA00022801"/>
    </source>
</evidence>
<dbReference type="PANTHER" id="PTHR43142">
    <property type="entry name" value="CARBOXYLIC ESTER HYDROLASE"/>
    <property type="match status" value="1"/>
</dbReference>
<dbReference type="EMBL" id="CAXLJM020000032">
    <property type="protein sequence ID" value="CAL8100204.1"/>
    <property type="molecule type" value="Genomic_DNA"/>
</dbReference>
<evidence type="ECO:0000256" key="6">
    <source>
        <dbReference type="SAM" id="MobiDB-lite"/>
    </source>
</evidence>
<dbReference type="InterPro" id="IPR002018">
    <property type="entry name" value="CarbesteraseB"/>
</dbReference>
<evidence type="ECO:0000313" key="8">
    <source>
        <dbReference type="EMBL" id="CAL8100204.1"/>
    </source>
</evidence>
<dbReference type="EC" id="3.1.1.-" evidence="5"/>
<dbReference type="Pfam" id="PF00135">
    <property type="entry name" value="COesterase"/>
    <property type="match status" value="1"/>
</dbReference>
<feature type="compositionally biased region" description="Basic and acidic residues" evidence="6">
    <location>
        <begin position="1"/>
        <end position="10"/>
    </location>
</feature>
<feature type="region of interest" description="Disordered" evidence="6">
    <location>
        <begin position="1"/>
        <end position="25"/>
    </location>
</feature>
<keyword evidence="3 5" id="KW-0378">Hydrolase</keyword>
<dbReference type="InterPro" id="IPR019819">
    <property type="entry name" value="Carboxylesterase_B_CS"/>
</dbReference>
<dbReference type="Proteomes" id="UP001642540">
    <property type="component" value="Unassembled WGS sequence"/>
</dbReference>
<keyword evidence="4" id="KW-0325">Glycoprotein</keyword>
<comment type="caution">
    <text evidence="8">The sequence shown here is derived from an EMBL/GenBank/DDBJ whole genome shotgun (WGS) entry which is preliminary data.</text>
</comment>
<dbReference type="PROSITE" id="PS00122">
    <property type="entry name" value="CARBOXYLESTERASE_B_1"/>
    <property type="match status" value="1"/>
</dbReference>
<name>A0ABP1QE77_9HEXA</name>
<proteinExistence type="inferred from homology"/>
<evidence type="ECO:0000256" key="2">
    <source>
        <dbReference type="ARBA" id="ARBA00022487"/>
    </source>
</evidence>
<evidence type="ECO:0000259" key="7">
    <source>
        <dbReference type="Pfam" id="PF00135"/>
    </source>
</evidence>
<evidence type="ECO:0000313" key="9">
    <source>
        <dbReference type="Proteomes" id="UP001642540"/>
    </source>
</evidence>
<dbReference type="PANTHER" id="PTHR43142:SF1">
    <property type="entry name" value="CARBOXYLIC ESTER HYDROLASE"/>
    <property type="match status" value="1"/>
</dbReference>
<keyword evidence="9" id="KW-1185">Reference proteome</keyword>
<evidence type="ECO:0000256" key="1">
    <source>
        <dbReference type="ARBA" id="ARBA00005964"/>
    </source>
</evidence>
<dbReference type="InterPro" id="IPR029058">
    <property type="entry name" value="AB_hydrolase_fold"/>
</dbReference>
<dbReference type="Gene3D" id="3.40.50.1820">
    <property type="entry name" value="alpha/beta hydrolase"/>
    <property type="match status" value="1"/>
</dbReference>
<evidence type="ECO:0000256" key="5">
    <source>
        <dbReference type="RuleBase" id="RU361235"/>
    </source>
</evidence>
<accession>A0ABP1QE77</accession>
<feature type="domain" description="Carboxylesterase type B" evidence="7">
    <location>
        <begin position="119"/>
        <end position="667"/>
    </location>
</feature>
<comment type="similarity">
    <text evidence="1 5">Belongs to the type-B carboxylesterase/lipase family.</text>
</comment>
<keyword evidence="2" id="KW-0719">Serine esterase</keyword>
<dbReference type="PROSITE" id="PS00941">
    <property type="entry name" value="CARBOXYLESTERASE_B_2"/>
    <property type="match status" value="1"/>
</dbReference>
<reference evidence="8 9" key="1">
    <citation type="submission" date="2024-08" db="EMBL/GenBank/DDBJ databases">
        <authorList>
            <person name="Cucini C."/>
            <person name="Frati F."/>
        </authorList>
    </citation>
    <scope>NUCLEOTIDE SEQUENCE [LARGE SCALE GENOMIC DNA]</scope>
</reference>